<dbReference type="PRINTS" id="PR00812">
    <property type="entry name" value="BCTERIALGSPF"/>
</dbReference>
<evidence type="ECO:0000256" key="7">
    <source>
        <dbReference type="SAM" id="Phobius"/>
    </source>
</evidence>
<organism evidence="9 10">
    <name type="scientific">Blautia stercoris</name>
    <dbReference type="NCBI Taxonomy" id="871664"/>
    <lineage>
        <taxon>Bacteria</taxon>
        <taxon>Bacillati</taxon>
        <taxon>Bacillota</taxon>
        <taxon>Clostridia</taxon>
        <taxon>Lachnospirales</taxon>
        <taxon>Lachnospiraceae</taxon>
        <taxon>Blautia</taxon>
    </lineage>
</organism>
<sequence length="344" mass="38183">MKPLSNNELSMFCGQMSMILHSGISSTEGLSLMAEDSPEQGKELLESLISNMEETGIFHQSIRDTKVFPEYMCNMIQIGEESGRLDEVMSALSEHYEQQETISRSIKNAITYPFIMITMMLAVILVLIVKVMPVFNQVYEQLGTGLTGVSKNILNLGILMNRYAFVLVLLAGVLAGCFLYFTFTEKGRNQFFRFSSKLPFTQKFSEKIAVSRFASGMYLALESGLDTDESLEMAARLADHPVLEEKIAKTRALLEEGQGFSEAVSESQIFDSLSTRMISIGCKTGAVDMVMKQISLQYSEDINERIFQLISKLEPTLVAVLSIIVGLILLSVMLPLMGIMSGMG</sequence>
<evidence type="ECO:0000256" key="5">
    <source>
        <dbReference type="ARBA" id="ARBA00022989"/>
    </source>
</evidence>
<evidence type="ECO:0000313" key="9">
    <source>
        <dbReference type="EMBL" id="MBC8627462.1"/>
    </source>
</evidence>
<feature type="transmembrane region" description="Helical" evidence="7">
    <location>
        <begin position="109"/>
        <end position="129"/>
    </location>
</feature>
<feature type="transmembrane region" description="Helical" evidence="7">
    <location>
        <begin position="163"/>
        <end position="183"/>
    </location>
</feature>
<dbReference type="EMBL" id="JACRTP010000001">
    <property type="protein sequence ID" value="MBC8627462.1"/>
    <property type="molecule type" value="Genomic_DNA"/>
</dbReference>
<dbReference type="PANTHER" id="PTHR30012">
    <property type="entry name" value="GENERAL SECRETION PATHWAY PROTEIN"/>
    <property type="match status" value="1"/>
</dbReference>
<feature type="domain" description="Type II secretion system protein GspF" evidence="8">
    <location>
        <begin position="216"/>
        <end position="335"/>
    </location>
</feature>
<keyword evidence="4 7" id="KW-0812">Transmembrane</keyword>
<keyword evidence="10" id="KW-1185">Reference proteome</keyword>
<name>A0ABR7P7U8_9FIRM</name>
<accession>A0ABR7P7U8</accession>
<evidence type="ECO:0000256" key="3">
    <source>
        <dbReference type="ARBA" id="ARBA00022475"/>
    </source>
</evidence>
<dbReference type="InterPro" id="IPR018076">
    <property type="entry name" value="T2SS_GspF_dom"/>
</dbReference>
<gene>
    <name evidence="9" type="ORF">H8712_02265</name>
</gene>
<proteinExistence type="inferred from homology"/>
<protein>
    <submittedName>
        <fullName evidence="9">Type II secretion system F family protein</fullName>
    </submittedName>
</protein>
<evidence type="ECO:0000256" key="4">
    <source>
        <dbReference type="ARBA" id="ARBA00022692"/>
    </source>
</evidence>
<keyword evidence="6 7" id="KW-0472">Membrane</keyword>
<feature type="transmembrane region" description="Helical" evidence="7">
    <location>
        <begin position="317"/>
        <end position="340"/>
    </location>
</feature>
<reference evidence="9 10" key="1">
    <citation type="submission" date="2020-08" db="EMBL/GenBank/DDBJ databases">
        <title>Genome public.</title>
        <authorList>
            <person name="Liu C."/>
            <person name="Sun Q."/>
        </authorList>
    </citation>
    <scope>NUCLEOTIDE SEQUENCE [LARGE SCALE GENOMIC DNA]</scope>
    <source>
        <strain evidence="9 10">3_YM_SP_D4_24.mj</strain>
    </source>
</reference>
<evidence type="ECO:0000259" key="8">
    <source>
        <dbReference type="Pfam" id="PF00482"/>
    </source>
</evidence>
<comment type="caution">
    <text evidence="9">The sequence shown here is derived from an EMBL/GenBank/DDBJ whole genome shotgun (WGS) entry which is preliminary data.</text>
</comment>
<evidence type="ECO:0000256" key="1">
    <source>
        <dbReference type="ARBA" id="ARBA00004651"/>
    </source>
</evidence>
<dbReference type="RefSeq" id="WP_187558146.1">
    <property type="nucleotide sequence ID" value="NZ_JACRTP010000001.1"/>
</dbReference>
<evidence type="ECO:0000313" key="10">
    <source>
        <dbReference type="Proteomes" id="UP000661649"/>
    </source>
</evidence>
<dbReference type="Gene3D" id="1.20.81.30">
    <property type="entry name" value="Type II secretion system (T2SS), domain F"/>
    <property type="match status" value="2"/>
</dbReference>
<feature type="domain" description="Type II secretion system protein GspF" evidence="8">
    <location>
        <begin position="12"/>
        <end position="133"/>
    </location>
</feature>
<keyword evidence="3" id="KW-1003">Cell membrane</keyword>
<keyword evidence="5 7" id="KW-1133">Transmembrane helix</keyword>
<dbReference type="InterPro" id="IPR003004">
    <property type="entry name" value="GspF/PilC"/>
</dbReference>
<comment type="subcellular location">
    <subcellularLocation>
        <location evidence="1">Cell membrane</location>
        <topology evidence="1">Multi-pass membrane protein</topology>
    </subcellularLocation>
</comment>
<dbReference type="Pfam" id="PF00482">
    <property type="entry name" value="T2SSF"/>
    <property type="match status" value="2"/>
</dbReference>
<evidence type="ECO:0000256" key="6">
    <source>
        <dbReference type="ARBA" id="ARBA00023136"/>
    </source>
</evidence>
<dbReference type="Proteomes" id="UP000661649">
    <property type="component" value="Unassembled WGS sequence"/>
</dbReference>
<comment type="similarity">
    <text evidence="2">Belongs to the GSP F family.</text>
</comment>
<evidence type="ECO:0000256" key="2">
    <source>
        <dbReference type="ARBA" id="ARBA00005745"/>
    </source>
</evidence>
<dbReference type="InterPro" id="IPR042094">
    <property type="entry name" value="T2SS_GspF_sf"/>
</dbReference>
<dbReference type="PANTHER" id="PTHR30012:SF0">
    <property type="entry name" value="TYPE II SECRETION SYSTEM PROTEIN F-RELATED"/>
    <property type="match status" value="1"/>
</dbReference>